<evidence type="ECO:0000256" key="2">
    <source>
        <dbReference type="ARBA" id="ARBA00022448"/>
    </source>
</evidence>
<protein>
    <recommendedName>
        <fullName evidence="7">V-type proton ATPase subunit E</fullName>
    </recommendedName>
</protein>
<dbReference type="EMBL" id="JAFBIT010000002">
    <property type="protein sequence ID" value="MCF2652338.1"/>
    <property type="molecule type" value="Genomic_DNA"/>
</dbReference>
<accession>A0ABS9CMZ6</accession>
<feature type="coiled-coil region" evidence="4">
    <location>
        <begin position="17"/>
        <end position="44"/>
    </location>
</feature>
<evidence type="ECO:0000256" key="1">
    <source>
        <dbReference type="ARBA" id="ARBA00005901"/>
    </source>
</evidence>
<organism evidence="5 6">
    <name type="scientific">Anaeromassilibacillus senegalensis</name>
    <dbReference type="NCBI Taxonomy" id="1673717"/>
    <lineage>
        <taxon>Bacteria</taxon>
        <taxon>Bacillati</taxon>
        <taxon>Bacillota</taxon>
        <taxon>Clostridia</taxon>
        <taxon>Eubacteriales</taxon>
        <taxon>Acutalibacteraceae</taxon>
        <taxon>Anaeromassilibacillus</taxon>
    </lineage>
</organism>
<evidence type="ECO:0000313" key="6">
    <source>
        <dbReference type="Proteomes" id="UP001299220"/>
    </source>
</evidence>
<dbReference type="Proteomes" id="UP001299220">
    <property type="component" value="Unassembled WGS sequence"/>
</dbReference>
<gene>
    <name evidence="5" type="ORF">JQM67_06970</name>
</gene>
<evidence type="ECO:0000256" key="3">
    <source>
        <dbReference type="ARBA" id="ARBA00023065"/>
    </source>
</evidence>
<sequence length="196" mass="21185">MATGLDRILEQIRADAEEKAAAEIAAAERDAEQTLARVAEEAEEKAAAMCAQSETQNADILAKAQSAAEFGRRRILLATKQGAIRDTVSAARERLHSLPDSEYFAVLLKLAQKNAADGEAQMRLNAKDLARMPRDFEAQLNAATPRGHITVSETPCDIADGFLLVYGGIDVNCTFDSLFEAEADALQDLAGSMLFR</sequence>
<comment type="similarity">
    <text evidence="1">Belongs to the V-ATPase E subunit family.</text>
</comment>
<evidence type="ECO:0008006" key="7">
    <source>
        <dbReference type="Google" id="ProtNLM"/>
    </source>
</evidence>
<evidence type="ECO:0000256" key="4">
    <source>
        <dbReference type="SAM" id="Coils"/>
    </source>
</evidence>
<dbReference type="Gene3D" id="3.30.2320.30">
    <property type="entry name" value="ATP synthase, E subunit, C-terminal"/>
    <property type="match status" value="1"/>
</dbReference>
<name>A0ABS9CMZ6_9FIRM</name>
<keyword evidence="6" id="KW-1185">Reference proteome</keyword>
<keyword evidence="4" id="KW-0175">Coiled coil</keyword>
<keyword evidence="3" id="KW-0406">Ion transport</keyword>
<proteinExistence type="inferred from homology"/>
<dbReference type="Pfam" id="PF01991">
    <property type="entry name" value="vATP-synt_E"/>
    <property type="match status" value="1"/>
</dbReference>
<dbReference type="InterPro" id="IPR038495">
    <property type="entry name" value="ATPase_E_C"/>
</dbReference>
<evidence type="ECO:0000313" key="5">
    <source>
        <dbReference type="EMBL" id="MCF2652338.1"/>
    </source>
</evidence>
<dbReference type="InterPro" id="IPR002842">
    <property type="entry name" value="ATPase_V1_Esu"/>
</dbReference>
<reference evidence="5 6" key="1">
    <citation type="submission" date="2020-12" db="EMBL/GenBank/DDBJ databases">
        <title>Whole genome sequences of gut porcine anaerobes.</title>
        <authorList>
            <person name="Kubasova T."/>
            <person name="Jahodarova E."/>
            <person name="Rychlik I."/>
        </authorList>
    </citation>
    <scope>NUCLEOTIDE SEQUENCE [LARGE SCALE GENOMIC DNA]</scope>
    <source>
        <strain evidence="5 6">An867</strain>
    </source>
</reference>
<keyword evidence="2" id="KW-0813">Transport</keyword>
<dbReference type="SUPFAM" id="SSF160527">
    <property type="entry name" value="V-type ATPase subunit E-like"/>
    <property type="match status" value="1"/>
</dbReference>
<dbReference type="RefSeq" id="WP_235323395.1">
    <property type="nucleotide sequence ID" value="NZ_JAFBIT010000002.1"/>
</dbReference>
<comment type="caution">
    <text evidence="5">The sequence shown here is derived from an EMBL/GenBank/DDBJ whole genome shotgun (WGS) entry which is preliminary data.</text>
</comment>